<proteinExistence type="predicted"/>
<reference evidence="2 3" key="1">
    <citation type="submission" date="2015-07" db="EMBL/GenBank/DDBJ databases">
        <title>ATOL: Assembling a taxonomically balanced genome-scale reconstruction of the evolutionary history of the Enterobacteriaceae.</title>
        <authorList>
            <person name="Plunkett G.III."/>
            <person name="Neeno-Eckwall E.C."/>
            <person name="Glasner J.D."/>
            <person name="Perna N.T."/>
        </authorList>
    </citation>
    <scope>NUCLEOTIDE SEQUENCE [LARGE SCALE GENOMIC DNA]</scope>
    <source>
        <strain evidence="2 3">ATCC 35017</strain>
    </source>
</reference>
<sequence length="114" mass="12579">MMTSWIRGWKCAVFLSAILCSYTACALTLDEAKNQALVGETLSGYLAVIESNNPQALKLVTDINAQRQQKYTEIARNNQLKTAEVAKIAGAKLIERASSGEYVRGLNGQWLKKK</sequence>
<feature type="signal peptide" evidence="1">
    <location>
        <begin position="1"/>
        <end position="26"/>
    </location>
</feature>
<dbReference type="PIRSF" id="PIRSF025560">
    <property type="entry name" value="UCP025560"/>
    <property type="match status" value="1"/>
</dbReference>
<gene>
    <name evidence="2" type="ORF">M992_2004</name>
</gene>
<organism evidence="2 3">
    <name type="scientific">Moellerella wisconsensis ATCC 35017</name>
    <dbReference type="NCBI Taxonomy" id="1354267"/>
    <lineage>
        <taxon>Bacteria</taxon>
        <taxon>Pseudomonadati</taxon>
        <taxon>Pseudomonadota</taxon>
        <taxon>Gammaproteobacteria</taxon>
        <taxon>Enterobacterales</taxon>
        <taxon>Morganellaceae</taxon>
        <taxon>Moellerella</taxon>
    </lineage>
</organism>
<accession>A0A0N0Z8B0</accession>
<keyword evidence="1" id="KW-0732">Signal</keyword>
<evidence type="ECO:0000256" key="1">
    <source>
        <dbReference type="SAM" id="SignalP"/>
    </source>
</evidence>
<name>A0A0N0Z8B0_9GAMM</name>
<feature type="chain" id="PRO_5005864462" evidence="1">
    <location>
        <begin position="27"/>
        <end position="114"/>
    </location>
</feature>
<evidence type="ECO:0000313" key="2">
    <source>
        <dbReference type="EMBL" id="KPD02847.1"/>
    </source>
</evidence>
<dbReference type="AlphaFoldDB" id="A0A0N0Z8B0"/>
<dbReference type="EMBL" id="LGAA01000018">
    <property type="protein sequence ID" value="KPD02847.1"/>
    <property type="molecule type" value="Genomic_DNA"/>
</dbReference>
<dbReference type="Proteomes" id="UP000053226">
    <property type="component" value="Unassembled WGS sequence"/>
</dbReference>
<dbReference type="Pfam" id="PF07027">
    <property type="entry name" value="DUF1318"/>
    <property type="match status" value="1"/>
</dbReference>
<keyword evidence="3" id="KW-1185">Reference proteome</keyword>
<comment type="caution">
    <text evidence="2">The sequence shown here is derived from an EMBL/GenBank/DDBJ whole genome shotgun (WGS) entry which is preliminary data.</text>
</comment>
<dbReference type="InterPro" id="IPR008309">
    <property type="entry name" value="YdbL"/>
</dbReference>
<evidence type="ECO:0000313" key="3">
    <source>
        <dbReference type="Proteomes" id="UP000053226"/>
    </source>
</evidence>
<protein>
    <submittedName>
        <fullName evidence="2">YdbL family protein</fullName>
    </submittedName>
</protein>